<feature type="region of interest" description="Disordered" evidence="1">
    <location>
        <begin position="1"/>
        <end position="167"/>
    </location>
</feature>
<sequence length="167" mass="17872">MKTRTAKVSADQGTTRHRQGSASRSPDRVSGSIVLQPRTANSLHVSRASSDNRATPEASEASGRSQSQPSIHSEGGVQPEEAVPPEVFVEICSSSLESTRTPPNQAKHPTPEERLSESLNDRWKSPAAAGVQRRAPNPGLSSRSAALPRHRRSSASLKQTALLWHAG</sequence>
<feature type="compositionally biased region" description="Polar residues" evidence="1">
    <location>
        <begin position="38"/>
        <end position="53"/>
    </location>
</feature>
<proteinExistence type="predicted"/>
<protein>
    <submittedName>
        <fullName evidence="2">Uncharacterized protein</fullName>
    </submittedName>
</protein>
<keyword evidence="3" id="KW-1185">Reference proteome</keyword>
<accession>A0A3S2PNW9</accession>
<feature type="compositionally biased region" description="Polar residues" evidence="1">
    <location>
        <begin position="62"/>
        <end position="71"/>
    </location>
</feature>
<reference evidence="2 3" key="1">
    <citation type="submission" date="2018-11" db="EMBL/GenBank/DDBJ databases">
        <authorList>
            <person name="Lopez-Roques C."/>
            <person name="Donnadieu C."/>
            <person name="Bouchez O."/>
            <person name="Klopp C."/>
            <person name="Cabau C."/>
            <person name="Zahm M."/>
        </authorList>
    </citation>
    <scope>NUCLEOTIDE SEQUENCE [LARGE SCALE GENOMIC DNA]</scope>
    <source>
        <strain evidence="2">RS831</strain>
        <tissue evidence="2">Whole body</tissue>
    </source>
</reference>
<feature type="compositionally biased region" description="Basic and acidic residues" evidence="1">
    <location>
        <begin position="109"/>
        <end position="124"/>
    </location>
</feature>
<name>A0A3S2PNW9_ORYJA</name>
<dbReference type="EMBL" id="CM012458">
    <property type="protein sequence ID" value="RVE56919.1"/>
    <property type="molecule type" value="Genomic_DNA"/>
</dbReference>
<reference evidence="2 3" key="2">
    <citation type="submission" date="2019-01" db="EMBL/GenBank/DDBJ databases">
        <title>A chromosome length genome reference of the Java medaka (oryzias javanicus).</title>
        <authorList>
            <person name="Herpin A."/>
            <person name="Takehana Y."/>
            <person name="Naruse K."/>
            <person name="Ansai S."/>
            <person name="Kawaguchi M."/>
        </authorList>
    </citation>
    <scope>NUCLEOTIDE SEQUENCE [LARGE SCALE GENOMIC DNA]</scope>
    <source>
        <strain evidence="2">RS831</strain>
        <tissue evidence="2">Whole body</tissue>
    </source>
</reference>
<dbReference type="Proteomes" id="UP000283210">
    <property type="component" value="Chromosome 22"/>
</dbReference>
<gene>
    <name evidence="2" type="ORF">OJAV_G00211120</name>
</gene>
<evidence type="ECO:0000313" key="2">
    <source>
        <dbReference type="EMBL" id="RVE56919.1"/>
    </source>
</evidence>
<feature type="compositionally biased region" description="Low complexity" evidence="1">
    <location>
        <begin position="77"/>
        <end position="90"/>
    </location>
</feature>
<feature type="compositionally biased region" description="Polar residues" evidence="1">
    <location>
        <begin position="92"/>
        <end position="104"/>
    </location>
</feature>
<evidence type="ECO:0000256" key="1">
    <source>
        <dbReference type="SAM" id="MobiDB-lite"/>
    </source>
</evidence>
<evidence type="ECO:0000313" key="3">
    <source>
        <dbReference type="Proteomes" id="UP000283210"/>
    </source>
</evidence>
<organism evidence="2 3">
    <name type="scientific">Oryzias javanicus</name>
    <name type="common">Javanese ricefish</name>
    <name type="synonym">Aplocheilus javanicus</name>
    <dbReference type="NCBI Taxonomy" id="123683"/>
    <lineage>
        <taxon>Eukaryota</taxon>
        <taxon>Metazoa</taxon>
        <taxon>Chordata</taxon>
        <taxon>Craniata</taxon>
        <taxon>Vertebrata</taxon>
        <taxon>Euteleostomi</taxon>
        <taxon>Actinopterygii</taxon>
        <taxon>Neopterygii</taxon>
        <taxon>Teleostei</taxon>
        <taxon>Neoteleostei</taxon>
        <taxon>Acanthomorphata</taxon>
        <taxon>Ovalentaria</taxon>
        <taxon>Atherinomorphae</taxon>
        <taxon>Beloniformes</taxon>
        <taxon>Adrianichthyidae</taxon>
        <taxon>Oryziinae</taxon>
        <taxon>Oryzias</taxon>
    </lineage>
</organism>
<dbReference type="AlphaFoldDB" id="A0A3S2PNW9"/>